<feature type="domain" description="Multiple myeloma tumor-associated protein 2-like N-terminal" evidence="2">
    <location>
        <begin position="8"/>
        <end position="82"/>
    </location>
</feature>
<dbReference type="AlphaFoldDB" id="A0A8H5CHT6"/>
<gene>
    <name evidence="3" type="ORF">D9611_001687</name>
</gene>
<keyword evidence="4" id="KW-1185">Reference proteome</keyword>
<evidence type="ECO:0000313" key="4">
    <source>
        <dbReference type="Proteomes" id="UP000541558"/>
    </source>
</evidence>
<dbReference type="EMBL" id="JAACJK010000001">
    <property type="protein sequence ID" value="KAF5341975.1"/>
    <property type="molecule type" value="Genomic_DNA"/>
</dbReference>
<comment type="caution">
    <text evidence="3">The sequence shown here is derived from an EMBL/GenBank/DDBJ whole genome shotgun (WGS) entry which is preliminary data.</text>
</comment>
<dbReference type="PANTHER" id="PTHR14580">
    <property type="entry name" value="MULTIPLE MYELOMA TUMOR-ASSOCIATED PROTEIN 2 FAMILY MEMBER"/>
    <property type="match status" value="1"/>
</dbReference>
<dbReference type="Proteomes" id="UP000541558">
    <property type="component" value="Unassembled WGS sequence"/>
</dbReference>
<evidence type="ECO:0000259" key="2">
    <source>
        <dbReference type="Pfam" id="PF10159"/>
    </source>
</evidence>
<feature type="region of interest" description="Disordered" evidence="1">
    <location>
        <begin position="1"/>
        <end position="23"/>
    </location>
</feature>
<dbReference type="PANTHER" id="PTHR14580:SF0">
    <property type="entry name" value="MULTIPLE MYELOMA TUMOR-ASSOCIATED PROTEIN 2"/>
    <property type="match status" value="1"/>
</dbReference>
<sequence length="229" mass="25395">MFEPTRGGTRGGQAEFKWSDVSADKDREHYLGHSINAPTGRWQKNKDVHWYNRDLDQSEAERLEEIRKVKELEAQALGAVLGYEPTTGGVSGGPTSSSNSIPLPVDPEKLAAQKAEKEERKRLKAERKEEKRRKKEEKKARRKDLTKKVTNMNDADTGTAAGRVHLDGLTLLNGLGLLFVGMYLLLVAGATGTNTPLIGTEDPMLKGSIDIHGSILPRRDSPHRCYPIL</sequence>
<evidence type="ECO:0000313" key="3">
    <source>
        <dbReference type="EMBL" id="KAF5341975.1"/>
    </source>
</evidence>
<dbReference type="InterPro" id="IPR019315">
    <property type="entry name" value="MMTA2_N"/>
</dbReference>
<accession>A0A8H5CHT6</accession>
<feature type="region of interest" description="Disordered" evidence="1">
    <location>
        <begin position="85"/>
        <end position="146"/>
    </location>
</feature>
<feature type="compositionally biased region" description="Basic residues" evidence="1">
    <location>
        <begin position="130"/>
        <end position="145"/>
    </location>
</feature>
<dbReference type="OrthoDB" id="5390672at2759"/>
<feature type="compositionally biased region" description="Basic and acidic residues" evidence="1">
    <location>
        <begin position="106"/>
        <end position="129"/>
    </location>
</feature>
<dbReference type="InterPro" id="IPR039207">
    <property type="entry name" value="MMTAG2-like"/>
</dbReference>
<proteinExistence type="predicted"/>
<organism evidence="3 4">
    <name type="scientific">Ephemerocybe angulata</name>
    <dbReference type="NCBI Taxonomy" id="980116"/>
    <lineage>
        <taxon>Eukaryota</taxon>
        <taxon>Fungi</taxon>
        <taxon>Dikarya</taxon>
        <taxon>Basidiomycota</taxon>
        <taxon>Agaricomycotina</taxon>
        <taxon>Agaricomycetes</taxon>
        <taxon>Agaricomycetidae</taxon>
        <taxon>Agaricales</taxon>
        <taxon>Agaricineae</taxon>
        <taxon>Psathyrellaceae</taxon>
        <taxon>Ephemerocybe</taxon>
    </lineage>
</organism>
<protein>
    <recommendedName>
        <fullName evidence="2">Multiple myeloma tumor-associated protein 2-like N-terminal domain-containing protein</fullName>
    </recommendedName>
</protein>
<feature type="compositionally biased region" description="Low complexity" evidence="1">
    <location>
        <begin position="85"/>
        <end position="98"/>
    </location>
</feature>
<name>A0A8H5CHT6_9AGAR</name>
<dbReference type="Pfam" id="PF10159">
    <property type="entry name" value="MMtag"/>
    <property type="match status" value="1"/>
</dbReference>
<evidence type="ECO:0000256" key="1">
    <source>
        <dbReference type="SAM" id="MobiDB-lite"/>
    </source>
</evidence>
<reference evidence="3 4" key="1">
    <citation type="journal article" date="2020" name="ISME J.">
        <title>Uncovering the hidden diversity of litter-decomposition mechanisms in mushroom-forming fungi.</title>
        <authorList>
            <person name="Floudas D."/>
            <person name="Bentzer J."/>
            <person name="Ahren D."/>
            <person name="Johansson T."/>
            <person name="Persson P."/>
            <person name="Tunlid A."/>
        </authorList>
    </citation>
    <scope>NUCLEOTIDE SEQUENCE [LARGE SCALE GENOMIC DNA]</scope>
    <source>
        <strain evidence="3 4">CBS 175.51</strain>
    </source>
</reference>